<evidence type="ECO:0000256" key="1">
    <source>
        <dbReference type="SAM" id="Phobius"/>
    </source>
</evidence>
<dbReference type="Proteomes" id="UP001250662">
    <property type="component" value="Unassembled WGS sequence"/>
</dbReference>
<keyword evidence="1" id="KW-0812">Transmembrane</keyword>
<keyword evidence="1" id="KW-0472">Membrane</keyword>
<organism evidence="2 3">
    <name type="scientific">Croceitalea vernalis</name>
    <dbReference type="NCBI Taxonomy" id="3075599"/>
    <lineage>
        <taxon>Bacteria</taxon>
        <taxon>Pseudomonadati</taxon>
        <taxon>Bacteroidota</taxon>
        <taxon>Flavobacteriia</taxon>
        <taxon>Flavobacteriales</taxon>
        <taxon>Flavobacteriaceae</taxon>
        <taxon>Croceitalea</taxon>
    </lineage>
</organism>
<evidence type="ECO:0000313" key="2">
    <source>
        <dbReference type="EMBL" id="MDT0622430.1"/>
    </source>
</evidence>
<name>A0ABU3BJU2_9FLAO</name>
<dbReference type="EMBL" id="JAVRHU010000003">
    <property type="protein sequence ID" value="MDT0622430.1"/>
    <property type="molecule type" value="Genomic_DNA"/>
</dbReference>
<evidence type="ECO:0000313" key="3">
    <source>
        <dbReference type="Proteomes" id="UP001250662"/>
    </source>
</evidence>
<gene>
    <name evidence="2" type="ORF">RM520_12395</name>
</gene>
<dbReference type="RefSeq" id="WP_311385994.1">
    <property type="nucleotide sequence ID" value="NZ_JAVRHU010000003.1"/>
</dbReference>
<reference evidence="2 3" key="1">
    <citation type="submission" date="2023-09" db="EMBL/GenBank/DDBJ databases">
        <authorList>
            <person name="Rey-Velasco X."/>
        </authorList>
    </citation>
    <scope>NUCLEOTIDE SEQUENCE [LARGE SCALE GENOMIC DNA]</scope>
    <source>
        <strain evidence="2 3">P007</strain>
    </source>
</reference>
<comment type="caution">
    <text evidence="2">The sequence shown here is derived from an EMBL/GenBank/DDBJ whole genome shotgun (WGS) entry which is preliminary data.</text>
</comment>
<proteinExistence type="predicted"/>
<feature type="transmembrane region" description="Helical" evidence="1">
    <location>
        <begin position="12"/>
        <end position="39"/>
    </location>
</feature>
<sequence length="47" mass="5221">MPEEVISPKYAFKGCFITGCSAVLLFLISAAAYFIYLFYFDDSIPTG</sequence>
<keyword evidence="1" id="KW-1133">Transmembrane helix</keyword>
<keyword evidence="3" id="KW-1185">Reference proteome</keyword>
<protein>
    <submittedName>
        <fullName evidence="2">Uncharacterized protein</fullName>
    </submittedName>
</protein>
<accession>A0ABU3BJU2</accession>